<dbReference type="PROSITE" id="PS50181">
    <property type="entry name" value="FBOX"/>
    <property type="match status" value="1"/>
</dbReference>
<dbReference type="InterPro" id="IPR001810">
    <property type="entry name" value="F-box_dom"/>
</dbReference>
<dbReference type="PANTHER" id="PTHR35545">
    <property type="entry name" value="F-BOX DOMAIN-CONTAINING PROTEIN"/>
    <property type="match status" value="1"/>
</dbReference>
<accession>A0A8T0N8M8</accession>
<organism evidence="3 4">
    <name type="scientific">Panicum virgatum</name>
    <name type="common">Blackwell switchgrass</name>
    <dbReference type="NCBI Taxonomy" id="38727"/>
    <lineage>
        <taxon>Eukaryota</taxon>
        <taxon>Viridiplantae</taxon>
        <taxon>Streptophyta</taxon>
        <taxon>Embryophyta</taxon>
        <taxon>Tracheophyta</taxon>
        <taxon>Spermatophyta</taxon>
        <taxon>Magnoliopsida</taxon>
        <taxon>Liliopsida</taxon>
        <taxon>Poales</taxon>
        <taxon>Poaceae</taxon>
        <taxon>PACMAD clade</taxon>
        <taxon>Panicoideae</taxon>
        <taxon>Panicodae</taxon>
        <taxon>Paniceae</taxon>
        <taxon>Panicinae</taxon>
        <taxon>Panicum</taxon>
        <taxon>Panicum sect. Hiantes</taxon>
    </lineage>
</organism>
<sequence>MASASASASASETRPSRYRRLRKASDLSNVTTASPIFKRIRMGKKDTSHEDRISSLPEEILLMILDKLDTRTTVTTIILSKRWRDLPRRLPTSYNLAVDDILPPRYHRLKHLNEEAKSAYETEKNVHKLTDIYAIKARHERWMAKIRPLTAILERYGRRAMRRYVKQVNAFLLASKNVRQLRPVQKLRLQMLGRWHENIDEWTTTAIVKWGVEDFELVCDGYCLDYDLRQLDAYRNLRLERLALTNCQPVCVWSCLTVKRLTKLSLSESSYMGMVNGILANCVQLTDFRITQSRYYRANFVICAPSSKLKNLQVDRCNFGKIHLNCLPCLEIFVCRGRPTKLFYGEVPQLRLVSLDYLQTEDNDIDDESGSKRTYPPSKFFKRVPQLDCLVLQFKGPQMWIEPFVVLSEFTQLKKLFIANVPVNWDALWILLLLDATPALESLHVHIDNSSEERSAGDLCDSLDAGVRQDRYRHLKELVVAGFEGLGWQTGFVRLIMKRSPLLRRVHLLDGEVRDDEQELGALQIVPRRREWHECERAEVLDDLTAGFRWPPQIILE</sequence>
<evidence type="ECO:0000259" key="2">
    <source>
        <dbReference type="PROSITE" id="PS50181"/>
    </source>
</evidence>
<dbReference type="InterPro" id="IPR032675">
    <property type="entry name" value="LRR_dom_sf"/>
</dbReference>
<gene>
    <name evidence="3" type="ORF">PVAP13_9KG423647</name>
</gene>
<dbReference type="Proteomes" id="UP000823388">
    <property type="component" value="Chromosome 9K"/>
</dbReference>
<feature type="region of interest" description="Disordered" evidence="1">
    <location>
        <begin position="1"/>
        <end position="26"/>
    </location>
</feature>
<feature type="domain" description="F-box" evidence="2">
    <location>
        <begin position="50"/>
        <end position="97"/>
    </location>
</feature>
<keyword evidence="4" id="KW-1185">Reference proteome</keyword>
<protein>
    <recommendedName>
        <fullName evidence="2">F-box domain-containing protein</fullName>
    </recommendedName>
</protein>
<dbReference type="InterPro" id="IPR036047">
    <property type="entry name" value="F-box-like_dom_sf"/>
</dbReference>
<evidence type="ECO:0000313" key="4">
    <source>
        <dbReference type="Proteomes" id="UP000823388"/>
    </source>
</evidence>
<evidence type="ECO:0000256" key="1">
    <source>
        <dbReference type="SAM" id="MobiDB-lite"/>
    </source>
</evidence>
<dbReference type="Gene3D" id="3.80.10.10">
    <property type="entry name" value="Ribonuclease Inhibitor"/>
    <property type="match status" value="1"/>
</dbReference>
<dbReference type="PANTHER" id="PTHR35545:SF17">
    <property type="entry name" value="OS03G0157000 PROTEIN"/>
    <property type="match status" value="1"/>
</dbReference>
<reference evidence="3" key="1">
    <citation type="submission" date="2020-05" db="EMBL/GenBank/DDBJ databases">
        <title>WGS assembly of Panicum virgatum.</title>
        <authorList>
            <person name="Lovell J.T."/>
            <person name="Jenkins J."/>
            <person name="Shu S."/>
            <person name="Juenger T.E."/>
            <person name="Schmutz J."/>
        </authorList>
    </citation>
    <scope>NUCLEOTIDE SEQUENCE</scope>
    <source>
        <strain evidence="3">AP13</strain>
    </source>
</reference>
<dbReference type="Gene3D" id="1.20.1280.50">
    <property type="match status" value="1"/>
</dbReference>
<evidence type="ECO:0000313" key="3">
    <source>
        <dbReference type="EMBL" id="KAG2545313.1"/>
    </source>
</evidence>
<dbReference type="InterPro" id="IPR055357">
    <property type="entry name" value="LRR_At1g61320_AtMIF1"/>
</dbReference>
<dbReference type="AlphaFoldDB" id="A0A8T0N8M8"/>
<dbReference type="Pfam" id="PF00646">
    <property type="entry name" value="F-box"/>
    <property type="match status" value="1"/>
</dbReference>
<dbReference type="SUPFAM" id="SSF81383">
    <property type="entry name" value="F-box domain"/>
    <property type="match status" value="1"/>
</dbReference>
<feature type="compositionally biased region" description="Low complexity" evidence="1">
    <location>
        <begin position="1"/>
        <end position="11"/>
    </location>
</feature>
<dbReference type="SUPFAM" id="SSF52058">
    <property type="entry name" value="L domain-like"/>
    <property type="match status" value="1"/>
</dbReference>
<dbReference type="EMBL" id="CM029053">
    <property type="protein sequence ID" value="KAG2545313.1"/>
    <property type="molecule type" value="Genomic_DNA"/>
</dbReference>
<dbReference type="OrthoDB" id="615241at2759"/>
<dbReference type="Pfam" id="PF23622">
    <property type="entry name" value="LRR_At1g61320_AtMIF1"/>
    <property type="match status" value="1"/>
</dbReference>
<proteinExistence type="predicted"/>
<name>A0A8T0N8M8_PANVG</name>
<comment type="caution">
    <text evidence="3">The sequence shown here is derived from an EMBL/GenBank/DDBJ whole genome shotgun (WGS) entry which is preliminary data.</text>
</comment>